<evidence type="ECO:0000256" key="6">
    <source>
        <dbReference type="ARBA" id="ARBA00022630"/>
    </source>
</evidence>
<accession>A0A1D7VG05</accession>
<dbReference type="Gene3D" id="3.50.50.60">
    <property type="entry name" value="FAD/NAD(P)-binding domain"/>
    <property type="match status" value="1"/>
</dbReference>
<dbReference type="Proteomes" id="UP000094094">
    <property type="component" value="Chromosome"/>
</dbReference>
<evidence type="ECO:0000256" key="15">
    <source>
        <dbReference type="ARBA" id="ARBA00048407"/>
    </source>
</evidence>
<dbReference type="PANTHER" id="PTHR42802">
    <property type="entry name" value="MONOOXYGENASE"/>
    <property type="match status" value="1"/>
</dbReference>
<protein>
    <recommendedName>
        <fullName evidence="5">L-lysine N6-monooxygenase MbtG</fullName>
        <ecNumber evidence="4">1.14.13.59</ecNumber>
    </recommendedName>
    <alternativeName>
        <fullName evidence="14">Lysine 6-N-hydroxylase</fullName>
    </alternativeName>
    <alternativeName>
        <fullName evidence="13">Lysine N6-hydroxylase</fullName>
    </alternativeName>
    <alternativeName>
        <fullName evidence="11">Lysine-N-oxygenase</fullName>
    </alternativeName>
    <alternativeName>
        <fullName evidence="12">Mycobactin synthase protein G</fullName>
    </alternativeName>
</protein>
<evidence type="ECO:0000256" key="10">
    <source>
        <dbReference type="ARBA" id="ARBA00023033"/>
    </source>
</evidence>
<proteinExistence type="inferred from homology"/>
<comment type="cofactor">
    <cofactor evidence="1">
        <name>FAD</name>
        <dbReference type="ChEBI" id="CHEBI:57692"/>
    </cofactor>
</comment>
<evidence type="ECO:0000313" key="17">
    <source>
        <dbReference type="Proteomes" id="UP000094094"/>
    </source>
</evidence>
<organism evidence="16 17">
    <name type="scientific">Streptomyces lydicus</name>
    <dbReference type="NCBI Taxonomy" id="47763"/>
    <lineage>
        <taxon>Bacteria</taxon>
        <taxon>Bacillati</taxon>
        <taxon>Actinomycetota</taxon>
        <taxon>Actinomycetes</taxon>
        <taxon>Kitasatosporales</taxon>
        <taxon>Streptomycetaceae</taxon>
        <taxon>Streptomyces</taxon>
    </lineage>
</organism>
<comment type="catalytic activity">
    <reaction evidence="15">
        <text>L-lysine + NADPH + O2 = N(6)-hydroxy-L-lysine + NADP(+) + H2O</text>
        <dbReference type="Rhea" id="RHEA:23228"/>
        <dbReference type="ChEBI" id="CHEBI:15377"/>
        <dbReference type="ChEBI" id="CHEBI:15379"/>
        <dbReference type="ChEBI" id="CHEBI:32551"/>
        <dbReference type="ChEBI" id="CHEBI:57783"/>
        <dbReference type="ChEBI" id="CHEBI:57820"/>
        <dbReference type="ChEBI" id="CHEBI:58349"/>
        <dbReference type="EC" id="1.14.13.59"/>
    </reaction>
</comment>
<dbReference type="InterPro" id="IPR025700">
    <property type="entry name" value="Lys/Orn_oxygenase"/>
</dbReference>
<dbReference type="EC" id="1.14.13.59" evidence="4"/>
<dbReference type="PANTHER" id="PTHR42802:SF1">
    <property type="entry name" value="L-ORNITHINE N(5)-MONOOXYGENASE"/>
    <property type="match status" value="1"/>
</dbReference>
<evidence type="ECO:0000256" key="1">
    <source>
        <dbReference type="ARBA" id="ARBA00001974"/>
    </source>
</evidence>
<evidence type="ECO:0000256" key="9">
    <source>
        <dbReference type="ARBA" id="ARBA00023002"/>
    </source>
</evidence>
<sequence length="450" mass="50071">MSDHRNRPAGTAPSAETLDVLGIGIGPFNLSTAALLPKDGVTARFLDRKDAFDWHPGLLFRNATLQSPFLKDCVTLVDPTSEYSFLNFLSRSRRLNRFVVADHPNVKRREFNEYFKWICRSLDTLRFGTGVESLTFDGGAFVAGTDRGEYRAKDVVLGVGRAPFVPEGARAHLGETVFHGSEYLLRDIDPTGKRVAVIGGGQTGAEIFDDLISDDARLPSQVTWVTRRGNFAPFDESPFANELYVPGYTRYFHAQTPAERQRLLPMQKLSSDAILQPLLEGIYRRLYETDFLHDRGLDYRMLVDRQFTRVSPKADGWVLTMEGPNGVEAVEADIVILATGFSNGVPAVLDQLADRLVLDEDGRCVVNEDFSLRWDGPPDHRIFAHNMSLHTHGWIDPNFAGMAWRSGVIVNSLTGRYLYDVDVDGTTVDWGGKTTTTLEMPVLEPTGAGI</sequence>
<dbReference type="RefSeq" id="WP_069567555.1">
    <property type="nucleotide sequence ID" value="NZ_CP017157.1"/>
</dbReference>
<evidence type="ECO:0000256" key="3">
    <source>
        <dbReference type="ARBA" id="ARBA00007588"/>
    </source>
</evidence>
<evidence type="ECO:0000256" key="7">
    <source>
        <dbReference type="ARBA" id="ARBA00022827"/>
    </source>
</evidence>
<evidence type="ECO:0000256" key="11">
    <source>
        <dbReference type="ARBA" id="ARBA00029939"/>
    </source>
</evidence>
<reference evidence="16 17" key="1">
    <citation type="submission" date="2016-09" db="EMBL/GenBank/DDBJ databases">
        <title>Complete genome sequencing of Streptomyces lydicus 103 and metabolic pathways analysis of antibiotic biosynthesis.</title>
        <authorList>
            <person name="Jia N."/>
            <person name="Ding M.-Z."/>
            <person name="Gao F."/>
            <person name="Yuan Y.-J."/>
        </authorList>
    </citation>
    <scope>NUCLEOTIDE SEQUENCE [LARGE SCALE GENOMIC DNA]</scope>
    <source>
        <strain evidence="16 17">103</strain>
    </source>
</reference>
<keyword evidence="10" id="KW-0503">Monooxygenase</keyword>
<dbReference type="AlphaFoldDB" id="A0A1D7VG05"/>
<evidence type="ECO:0000256" key="4">
    <source>
        <dbReference type="ARBA" id="ARBA00013076"/>
    </source>
</evidence>
<keyword evidence="7" id="KW-0274">FAD</keyword>
<keyword evidence="9" id="KW-0560">Oxidoreductase</keyword>
<comment type="similarity">
    <text evidence="3">Belongs to the lysine N(6)-hydroxylase/L-ornithine N(5)-oxygenase family.</text>
</comment>
<comment type="pathway">
    <text evidence="2">Siderophore biosynthesis.</text>
</comment>
<evidence type="ECO:0000256" key="14">
    <source>
        <dbReference type="ARBA" id="ARBA00032738"/>
    </source>
</evidence>
<keyword evidence="17" id="KW-1185">Reference proteome</keyword>
<dbReference type="KEGG" id="slc:SL103_05005"/>
<gene>
    <name evidence="16" type="ORF">SL103_05005</name>
</gene>
<dbReference type="GO" id="GO:0047091">
    <property type="term" value="F:L-lysine 6-monooxygenase (NADPH) activity"/>
    <property type="evidence" value="ECO:0007669"/>
    <property type="project" value="UniProtKB-EC"/>
</dbReference>
<dbReference type="InterPro" id="IPR036188">
    <property type="entry name" value="FAD/NAD-bd_sf"/>
</dbReference>
<keyword evidence="8" id="KW-0521">NADP</keyword>
<evidence type="ECO:0000256" key="8">
    <source>
        <dbReference type="ARBA" id="ARBA00022857"/>
    </source>
</evidence>
<dbReference type="SUPFAM" id="SSF51905">
    <property type="entry name" value="FAD/NAD(P)-binding domain"/>
    <property type="match status" value="2"/>
</dbReference>
<evidence type="ECO:0000256" key="13">
    <source>
        <dbReference type="ARBA" id="ARBA00032493"/>
    </source>
</evidence>
<evidence type="ECO:0000256" key="12">
    <source>
        <dbReference type="ARBA" id="ARBA00031158"/>
    </source>
</evidence>
<dbReference type="EMBL" id="CP017157">
    <property type="protein sequence ID" value="AOP45683.1"/>
    <property type="molecule type" value="Genomic_DNA"/>
</dbReference>
<evidence type="ECO:0000256" key="2">
    <source>
        <dbReference type="ARBA" id="ARBA00004924"/>
    </source>
</evidence>
<evidence type="ECO:0000256" key="5">
    <source>
        <dbReference type="ARBA" id="ARBA00016406"/>
    </source>
</evidence>
<keyword evidence="6" id="KW-0285">Flavoprotein</keyword>
<dbReference type="Pfam" id="PF13434">
    <property type="entry name" value="Lys_Orn_oxgnase"/>
    <property type="match status" value="1"/>
</dbReference>
<name>A0A1D7VG05_9ACTN</name>
<evidence type="ECO:0000313" key="16">
    <source>
        <dbReference type="EMBL" id="AOP45683.1"/>
    </source>
</evidence>